<proteinExistence type="inferred from homology"/>
<evidence type="ECO:0000259" key="6">
    <source>
        <dbReference type="PROSITE" id="PS50600"/>
    </source>
</evidence>
<keyword evidence="2" id="KW-0645">Protease</keyword>
<feature type="domain" description="Ubiquitin-like protease family profile" evidence="6">
    <location>
        <begin position="130"/>
        <end position="282"/>
    </location>
</feature>
<dbReference type="AlphaFoldDB" id="A0A0E0A8N4"/>
<dbReference type="PANTHER" id="PTHR12606:SF155">
    <property type="entry name" value="OS04G0316900 PROTEIN"/>
    <property type="match status" value="1"/>
</dbReference>
<dbReference type="EnsemblPlants" id="OGLUM06G13130.1">
    <property type="protein sequence ID" value="OGLUM06G13130.1"/>
    <property type="gene ID" value="OGLUM06G13130"/>
</dbReference>
<dbReference type="InterPro" id="IPR038765">
    <property type="entry name" value="Papain-like_cys_pep_sf"/>
</dbReference>
<feature type="region of interest" description="Disordered" evidence="5">
    <location>
        <begin position="32"/>
        <end position="58"/>
    </location>
</feature>
<evidence type="ECO:0000256" key="4">
    <source>
        <dbReference type="ARBA" id="ARBA00022807"/>
    </source>
</evidence>
<organism evidence="7">
    <name type="scientific">Oryza glumipatula</name>
    <dbReference type="NCBI Taxonomy" id="40148"/>
    <lineage>
        <taxon>Eukaryota</taxon>
        <taxon>Viridiplantae</taxon>
        <taxon>Streptophyta</taxon>
        <taxon>Embryophyta</taxon>
        <taxon>Tracheophyta</taxon>
        <taxon>Spermatophyta</taxon>
        <taxon>Magnoliopsida</taxon>
        <taxon>Liliopsida</taxon>
        <taxon>Poales</taxon>
        <taxon>Poaceae</taxon>
        <taxon>BOP clade</taxon>
        <taxon>Oryzoideae</taxon>
        <taxon>Oryzeae</taxon>
        <taxon>Oryzinae</taxon>
        <taxon>Oryza</taxon>
    </lineage>
</organism>
<evidence type="ECO:0000313" key="8">
    <source>
        <dbReference type="Proteomes" id="UP000026961"/>
    </source>
</evidence>
<evidence type="ECO:0000313" key="7">
    <source>
        <dbReference type="EnsemblPlants" id="OGLUM06G13130.1"/>
    </source>
</evidence>
<dbReference type="GO" id="GO:0006508">
    <property type="term" value="P:proteolysis"/>
    <property type="evidence" value="ECO:0007669"/>
    <property type="project" value="UniProtKB-KW"/>
</dbReference>
<dbReference type="PROSITE" id="PS50600">
    <property type="entry name" value="ULP_PROTEASE"/>
    <property type="match status" value="1"/>
</dbReference>
<reference evidence="7" key="2">
    <citation type="submission" date="2018-05" db="EMBL/GenBank/DDBJ databases">
        <title>OgluRS3 (Oryza glumaepatula Reference Sequence Version 3).</title>
        <authorList>
            <person name="Zhang J."/>
            <person name="Kudrna D."/>
            <person name="Lee S."/>
            <person name="Talag J."/>
            <person name="Welchert J."/>
            <person name="Wing R.A."/>
        </authorList>
    </citation>
    <scope>NUCLEOTIDE SEQUENCE [LARGE SCALE GENOMIC DNA]</scope>
</reference>
<keyword evidence="4" id="KW-0788">Thiol protease</keyword>
<dbReference type="GO" id="GO:0016926">
    <property type="term" value="P:protein desumoylation"/>
    <property type="evidence" value="ECO:0007669"/>
    <property type="project" value="TreeGrafter"/>
</dbReference>
<accession>A0A0E0A8N4</accession>
<dbReference type="PANTHER" id="PTHR12606">
    <property type="entry name" value="SENTRIN/SUMO-SPECIFIC PROTEASE"/>
    <property type="match status" value="1"/>
</dbReference>
<protein>
    <recommendedName>
        <fullName evidence="6">Ubiquitin-like protease family profile domain-containing protein</fullName>
    </recommendedName>
</protein>
<sequence length="282" mass="32681">MLNKNKMILGSLSNHHKEAYINPNVNTTCETKEDSNQCNQSSERLTGPTGRTYKPTTRTDFCDESRGKKDIIRTQTPTKITLGLCYFICAYAHVNGTNFPPFQVRTDTYELRGEKKRKQYNQTSKEISELYIEKEDLTKKNIHKSPSNNVMDAYIQCLRNKEKGAFLEQAIKICLLNVEGAHVESNNPRDKQWIRDMAPEYLPFYMIFLPINIKETHWYLAVLNTKRREVQILDSLAKPISEYRPDLSHVKDMKAFRQDLAGILIKSELNKIKDCPLLQTTI</sequence>
<keyword evidence="8" id="KW-1185">Reference proteome</keyword>
<dbReference type="SUPFAM" id="SSF54001">
    <property type="entry name" value="Cysteine proteinases"/>
    <property type="match status" value="1"/>
</dbReference>
<dbReference type="HOGENOM" id="CLU_988237_0_0_1"/>
<evidence type="ECO:0000256" key="5">
    <source>
        <dbReference type="SAM" id="MobiDB-lite"/>
    </source>
</evidence>
<evidence type="ECO:0000256" key="3">
    <source>
        <dbReference type="ARBA" id="ARBA00022801"/>
    </source>
</evidence>
<comment type="similarity">
    <text evidence="1">Belongs to the peptidase C48 family.</text>
</comment>
<dbReference type="InterPro" id="IPR003653">
    <property type="entry name" value="Peptidase_C48_C"/>
</dbReference>
<reference evidence="7" key="1">
    <citation type="submission" date="2015-04" db="UniProtKB">
        <authorList>
            <consortium name="EnsemblPlants"/>
        </authorList>
    </citation>
    <scope>IDENTIFICATION</scope>
</reference>
<name>A0A0E0A8N4_9ORYZ</name>
<dbReference type="Gene3D" id="3.40.395.10">
    <property type="entry name" value="Adenoviral Proteinase, Chain A"/>
    <property type="match status" value="1"/>
</dbReference>
<dbReference type="Gramene" id="OGLUM06G13130.1">
    <property type="protein sequence ID" value="OGLUM06G13130.1"/>
    <property type="gene ID" value="OGLUM06G13130"/>
</dbReference>
<dbReference type="GO" id="GO:0016929">
    <property type="term" value="F:deSUMOylase activity"/>
    <property type="evidence" value="ECO:0007669"/>
    <property type="project" value="TreeGrafter"/>
</dbReference>
<keyword evidence="3" id="KW-0378">Hydrolase</keyword>
<evidence type="ECO:0000256" key="1">
    <source>
        <dbReference type="ARBA" id="ARBA00005234"/>
    </source>
</evidence>
<evidence type="ECO:0000256" key="2">
    <source>
        <dbReference type="ARBA" id="ARBA00022670"/>
    </source>
</evidence>
<dbReference type="Pfam" id="PF02902">
    <property type="entry name" value="Peptidase_C48"/>
    <property type="match status" value="1"/>
</dbReference>
<dbReference type="Proteomes" id="UP000026961">
    <property type="component" value="Chromosome 6"/>
</dbReference>
<dbReference type="GO" id="GO:0005634">
    <property type="term" value="C:nucleus"/>
    <property type="evidence" value="ECO:0007669"/>
    <property type="project" value="TreeGrafter"/>
</dbReference>